<evidence type="ECO:0000313" key="2">
    <source>
        <dbReference type="EMBL" id="MRH00036.1"/>
    </source>
</evidence>
<dbReference type="EMBL" id="WJPN01000004">
    <property type="protein sequence ID" value="MRH00036.1"/>
    <property type="molecule type" value="Genomic_DNA"/>
</dbReference>
<keyword evidence="2" id="KW-0378">Hydrolase</keyword>
<evidence type="ECO:0000313" key="3">
    <source>
        <dbReference type="EMBL" id="MRH74368.1"/>
    </source>
</evidence>
<dbReference type="InterPro" id="IPR000073">
    <property type="entry name" value="AB_hydrolase_1"/>
</dbReference>
<evidence type="ECO:0000313" key="5">
    <source>
        <dbReference type="Proteomes" id="UP000439314"/>
    </source>
</evidence>
<comment type="caution">
    <text evidence="2">The sequence shown here is derived from an EMBL/GenBank/DDBJ whole genome shotgun (WGS) entry which is preliminary data.</text>
</comment>
<organism evidence="2 5">
    <name type="scientific">Xanthomonas sontii</name>
    <dbReference type="NCBI Taxonomy" id="2650745"/>
    <lineage>
        <taxon>Bacteria</taxon>
        <taxon>Pseudomonadati</taxon>
        <taxon>Pseudomonadota</taxon>
        <taxon>Gammaproteobacteria</taxon>
        <taxon>Lysobacterales</taxon>
        <taxon>Lysobacteraceae</taxon>
        <taxon>Xanthomonas</taxon>
    </lineage>
</organism>
<evidence type="ECO:0000259" key="1">
    <source>
        <dbReference type="Pfam" id="PF12697"/>
    </source>
</evidence>
<dbReference type="PANTHER" id="PTHR37946:SF1">
    <property type="entry name" value="SLL1969 PROTEIN"/>
    <property type="match status" value="1"/>
</dbReference>
<dbReference type="Proteomes" id="UP000439314">
    <property type="component" value="Unassembled WGS sequence"/>
</dbReference>
<dbReference type="PANTHER" id="PTHR37946">
    <property type="entry name" value="SLL1969 PROTEIN"/>
    <property type="match status" value="1"/>
</dbReference>
<dbReference type="AlphaFoldDB" id="A0A6N7QB88"/>
<dbReference type="EMBL" id="WJPM01000004">
    <property type="protein sequence ID" value="MRH74368.1"/>
    <property type="molecule type" value="Genomic_DNA"/>
</dbReference>
<reference evidence="4 5" key="1">
    <citation type="submission" date="2019-11" db="EMBL/GenBank/DDBJ databases">
        <title>First report of rice panicle blight caused by Xanthomonas sp. in Iran.</title>
        <authorList>
            <person name="Mirghasempour S.A."/>
            <person name="Huang S."/>
            <person name="Brady C.L."/>
            <person name="Studholme D.J."/>
        </authorList>
    </citation>
    <scope>NUCLEOTIDE SEQUENCE [LARGE SCALE GENOMIC DNA]</scope>
    <source>
        <strain evidence="2 5">ASD011</strain>
        <strain evidence="4">SAM114</strain>
    </source>
</reference>
<dbReference type="GO" id="GO:0016787">
    <property type="term" value="F:hydrolase activity"/>
    <property type="evidence" value="ECO:0007669"/>
    <property type="project" value="UniProtKB-KW"/>
</dbReference>
<dbReference type="SUPFAM" id="SSF53474">
    <property type="entry name" value="alpha/beta-Hydrolases"/>
    <property type="match status" value="1"/>
</dbReference>
<feature type="domain" description="AB hydrolase-1" evidence="1">
    <location>
        <begin position="22"/>
        <end position="161"/>
    </location>
</feature>
<proteinExistence type="predicted"/>
<dbReference type="Gene3D" id="3.40.50.1820">
    <property type="entry name" value="alpha/beta hydrolase"/>
    <property type="match status" value="1"/>
</dbReference>
<gene>
    <name evidence="2" type="ORF">GIY21_06985</name>
    <name evidence="3" type="ORF">GIY22_06980</name>
</gene>
<evidence type="ECO:0000313" key="4">
    <source>
        <dbReference type="Proteomes" id="UP000437931"/>
    </source>
</evidence>
<name>A0A6N7QB88_9XANT</name>
<dbReference type="InterPro" id="IPR029058">
    <property type="entry name" value="AB_hydrolase_fold"/>
</dbReference>
<dbReference type="Proteomes" id="UP000437931">
    <property type="component" value="Unassembled WGS sequence"/>
</dbReference>
<accession>A0A6N7QB88</accession>
<reference evidence="3" key="2">
    <citation type="journal article" date="2020" name="Plant Dis.">
        <title>A Grain Rot of Rice in Iran Caused by a Xanthomonas Strain Closely Related to X. sacchari.</title>
        <authorList>
            <person name="Mirghasempour S.A."/>
            <person name="Huang S."/>
            <person name="Studholme D.J."/>
            <person name="Brady C.L."/>
        </authorList>
    </citation>
    <scope>NUCLEOTIDE SEQUENCE</scope>
    <source>
        <strain evidence="3">SAM114</strain>
    </source>
</reference>
<keyword evidence="4" id="KW-1185">Reference proteome</keyword>
<dbReference type="Pfam" id="PF12697">
    <property type="entry name" value="Abhydrolase_6"/>
    <property type="match status" value="1"/>
</dbReference>
<sequence>MAAITSSVPPAAESPMAAAPQVLLLHGIWNARPWLLPLALRLRREGWRVASFGYSTAFGGAEAALPRLHARIERMAATGPVALVGHSLGGLIALQALQEVPSLPVTRVVCLGSPLAGSAAARALAQRRLGLALGRSAALLQQGVARWDGPAEVGMVAGTVARGLGARFVALGPESDGSVALAETRVPGLGDHCRVRASHSGLLFSAQAARQTAAFLRDGRFAA</sequence>
<protein>
    <submittedName>
        <fullName evidence="2">Alpha/beta fold hydrolase</fullName>
    </submittedName>
</protein>